<reference evidence="6 7" key="1">
    <citation type="submission" date="2016-10" db="EMBL/GenBank/DDBJ databases">
        <authorList>
            <person name="de Groot N.N."/>
        </authorList>
    </citation>
    <scope>NUCLEOTIDE SEQUENCE [LARGE SCALE GENOMIC DNA]</scope>
    <source>
        <strain evidence="6 7">CGMCC 1.5058</strain>
    </source>
</reference>
<keyword evidence="5" id="KW-0119">Carbohydrate metabolism</keyword>
<dbReference type="InterPro" id="IPR006879">
    <property type="entry name" value="YdjC-like"/>
</dbReference>
<dbReference type="GO" id="GO:0019213">
    <property type="term" value="F:deacetylase activity"/>
    <property type="evidence" value="ECO:0007669"/>
    <property type="project" value="TreeGrafter"/>
</dbReference>
<dbReference type="Gene3D" id="3.20.20.370">
    <property type="entry name" value="Glycoside hydrolase/deacetylase"/>
    <property type="match status" value="1"/>
</dbReference>
<keyword evidence="4" id="KW-0460">Magnesium</keyword>
<dbReference type="SUPFAM" id="SSF88713">
    <property type="entry name" value="Glycoside hydrolase/deacetylase"/>
    <property type="match status" value="1"/>
</dbReference>
<dbReference type="CDD" id="cd10803">
    <property type="entry name" value="YdjC_EF3048_like"/>
    <property type="match status" value="1"/>
</dbReference>
<dbReference type="Proteomes" id="UP000183255">
    <property type="component" value="Unassembled WGS sequence"/>
</dbReference>
<evidence type="ECO:0000256" key="3">
    <source>
        <dbReference type="ARBA" id="ARBA00022801"/>
    </source>
</evidence>
<name>A0A1G8S259_9CLOT</name>
<dbReference type="InterPro" id="IPR011330">
    <property type="entry name" value="Glyco_hydro/deAcase_b/a-brl"/>
</dbReference>
<dbReference type="Pfam" id="PF04794">
    <property type="entry name" value="YdjC"/>
    <property type="match status" value="1"/>
</dbReference>
<gene>
    <name evidence="6" type="ORF">SAMN05421804_11041</name>
</gene>
<evidence type="ECO:0008006" key="8">
    <source>
        <dbReference type="Google" id="ProtNLM"/>
    </source>
</evidence>
<evidence type="ECO:0000313" key="7">
    <source>
        <dbReference type="Proteomes" id="UP000183255"/>
    </source>
</evidence>
<dbReference type="EMBL" id="FNDZ01000010">
    <property type="protein sequence ID" value="SDJ23364.1"/>
    <property type="molecule type" value="Genomic_DNA"/>
</dbReference>
<evidence type="ECO:0000256" key="1">
    <source>
        <dbReference type="ARBA" id="ARBA00001946"/>
    </source>
</evidence>
<keyword evidence="3" id="KW-0378">Hydrolase</keyword>
<protein>
    <recommendedName>
        <fullName evidence="8">Carbohydrate deacetylase</fullName>
    </recommendedName>
</protein>
<accession>A0A1G8S259</accession>
<dbReference type="NCBIfam" id="NF002559">
    <property type="entry name" value="PRK02134.1"/>
    <property type="match status" value="1"/>
</dbReference>
<dbReference type="InterPro" id="IPR022948">
    <property type="entry name" value="COD_ChbG_bac"/>
</dbReference>
<comment type="cofactor">
    <cofactor evidence="1">
        <name>Mg(2+)</name>
        <dbReference type="ChEBI" id="CHEBI:18420"/>
    </cofactor>
</comment>
<evidence type="ECO:0000256" key="5">
    <source>
        <dbReference type="ARBA" id="ARBA00023277"/>
    </source>
</evidence>
<dbReference type="GO" id="GO:0000272">
    <property type="term" value="P:polysaccharide catabolic process"/>
    <property type="evidence" value="ECO:0007669"/>
    <property type="project" value="InterPro"/>
</dbReference>
<proteinExistence type="predicted"/>
<dbReference type="PANTHER" id="PTHR31609">
    <property type="entry name" value="YDJC DEACETYLASE FAMILY MEMBER"/>
    <property type="match status" value="1"/>
</dbReference>
<dbReference type="GO" id="GO:0016811">
    <property type="term" value="F:hydrolase activity, acting on carbon-nitrogen (but not peptide) bonds, in linear amides"/>
    <property type="evidence" value="ECO:0007669"/>
    <property type="project" value="InterPro"/>
</dbReference>
<evidence type="ECO:0000256" key="2">
    <source>
        <dbReference type="ARBA" id="ARBA00022723"/>
    </source>
</evidence>
<organism evidence="6 7">
    <name type="scientific">Proteiniclasticum ruminis</name>
    <dbReference type="NCBI Taxonomy" id="398199"/>
    <lineage>
        <taxon>Bacteria</taxon>
        <taxon>Bacillati</taxon>
        <taxon>Bacillota</taxon>
        <taxon>Clostridia</taxon>
        <taxon>Eubacteriales</taxon>
        <taxon>Clostridiaceae</taxon>
        <taxon>Proteiniclasticum</taxon>
    </lineage>
</organism>
<keyword evidence="2" id="KW-0479">Metal-binding</keyword>
<dbReference type="PANTHER" id="PTHR31609:SF1">
    <property type="entry name" value="CARBOHYDRATE DEACETYLASE"/>
    <property type="match status" value="1"/>
</dbReference>
<dbReference type="RefSeq" id="WP_031577408.1">
    <property type="nucleotide sequence ID" value="NZ_FNDZ01000010.1"/>
</dbReference>
<dbReference type="GO" id="GO:0046872">
    <property type="term" value="F:metal ion binding"/>
    <property type="evidence" value="ECO:0007669"/>
    <property type="project" value="UniProtKB-KW"/>
</dbReference>
<sequence>MRIIINGDDFGFSEGQNLGIIKAHKQGILTSTTAMAGGPALTHGMALAKECPHLGIGVHLTLDALRPLSPVEQIPSLVDEHGRFIKFPMDAPLPVQPEEVYLEWTAQIEKIRSYGIEPTHLDGHHHMHLHPDVLKVTTVLAKEYNLPIRLVPSYISDDDLNFIHKEQIQTFYGLTDFYKETVSEEYFLRFRENHEPLETEILEIMCHPAYLDDVILENSSYQIHRVKELSILVNPSVRKSVEEQHLTLGSVKDFFPVLR</sequence>
<dbReference type="AlphaFoldDB" id="A0A1G8S259"/>
<evidence type="ECO:0000313" key="6">
    <source>
        <dbReference type="EMBL" id="SDJ23364.1"/>
    </source>
</evidence>
<evidence type="ECO:0000256" key="4">
    <source>
        <dbReference type="ARBA" id="ARBA00022842"/>
    </source>
</evidence>